<evidence type="ECO:0000256" key="5">
    <source>
        <dbReference type="ARBA" id="ARBA00022840"/>
    </source>
</evidence>
<evidence type="ECO:0000256" key="4">
    <source>
        <dbReference type="ARBA" id="ARBA00022741"/>
    </source>
</evidence>
<dbReference type="NCBIfam" id="TIGR01063">
    <property type="entry name" value="gyrA"/>
    <property type="match status" value="1"/>
</dbReference>
<dbReference type="SMART" id="SM00434">
    <property type="entry name" value="TOP4c"/>
    <property type="match status" value="1"/>
</dbReference>
<gene>
    <name evidence="12" type="ORF">METZ01_LOCUS72491</name>
</gene>
<dbReference type="EMBL" id="UINC01005181">
    <property type="protein sequence ID" value="SVA19637.1"/>
    <property type="molecule type" value="Genomic_DNA"/>
</dbReference>
<dbReference type="InterPro" id="IPR013760">
    <property type="entry name" value="Topo_IIA-like_dom_sf"/>
</dbReference>
<dbReference type="NCBIfam" id="NF004043">
    <property type="entry name" value="PRK05560.1"/>
    <property type="match status" value="1"/>
</dbReference>
<dbReference type="Pfam" id="PF03989">
    <property type="entry name" value="DNA_gyraseA_C"/>
    <property type="match status" value="6"/>
</dbReference>
<dbReference type="PROSITE" id="PS51134">
    <property type="entry name" value="ZF_TFIIB"/>
    <property type="match status" value="1"/>
</dbReference>
<evidence type="ECO:0000259" key="11">
    <source>
        <dbReference type="PROSITE" id="PS52040"/>
    </source>
</evidence>
<dbReference type="GO" id="GO:0005524">
    <property type="term" value="F:ATP binding"/>
    <property type="evidence" value="ECO:0007669"/>
    <property type="project" value="UniProtKB-KW"/>
</dbReference>
<dbReference type="GO" id="GO:0003677">
    <property type="term" value="F:DNA binding"/>
    <property type="evidence" value="ECO:0007669"/>
    <property type="project" value="UniProtKB-KW"/>
</dbReference>
<dbReference type="PANTHER" id="PTHR43493">
    <property type="entry name" value="DNA GYRASE/TOPOISOMERASE SUBUNIT A"/>
    <property type="match status" value="1"/>
</dbReference>
<keyword evidence="8" id="KW-0413">Isomerase</keyword>
<dbReference type="GO" id="GO:0003918">
    <property type="term" value="F:DNA topoisomerase type II (double strand cut, ATP-hydrolyzing) activity"/>
    <property type="evidence" value="ECO:0007669"/>
    <property type="project" value="UniProtKB-EC"/>
</dbReference>
<keyword evidence="9" id="KW-0175">Coiled coil</keyword>
<dbReference type="HAMAP" id="MF_01897">
    <property type="entry name" value="GyrA"/>
    <property type="match status" value="1"/>
</dbReference>
<accession>A0A381TXD0</accession>
<dbReference type="CDD" id="cd00187">
    <property type="entry name" value="TOP4c"/>
    <property type="match status" value="1"/>
</dbReference>
<dbReference type="InterPro" id="IPR005743">
    <property type="entry name" value="GyrA"/>
</dbReference>
<evidence type="ECO:0000256" key="8">
    <source>
        <dbReference type="ARBA" id="ARBA00023235"/>
    </source>
</evidence>
<dbReference type="InterPro" id="IPR013137">
    <property type="entry name" value="Znf_TFIIB"/>
</dbReference>
<dbReference type="Gene3D" id="2.120.10.90">
    <property type="entry name" value="DNA gyrase/topoisomerase IV, subunit A, C-terminal"/>
    <property type="match status" value="1"/>
</dbReference>
<dbReference type="PANTHER" id="PTHR43493:SF5">
    <property type="entry name" value="DNA GYRASE SUBUNIT A, CHLOROPLASTIC_MITOCHONDRIAL"/>
    <property type="match status" value="1"/>
</dbReference>
<dbReference type="InterPro" id="IPR006691">
    <property type="entry name" value="GyrA/parC_rep"/>
</dbReference>
<feature type="domain" description="TFIIB-type" evidence="10">
    <location>
        <begin position="831"/>
        <end position="860"/>
    </location>
</feature>
<keyword evidence="7" id="KW-0238">DNA-binding</keyword>
<dbReference type="Gene3D" id="3.90.199.10">
    <property type="entry name" value="Topoisomerase II, domain 5"/>
    <property type="match status" value="1"/>
</dbReference>
<name>A0A381TXD0_9ZZZZ</name>
<evidence type="ECO:0000256" key="7">
    <source>
        <dbReference type="ARBA" id="ARBA00023125"/>
    </source>
</evidence>
<dbReference type="FunFam" id="3.90.199.10:FF:000001">
    <property type="entry name" value="DNA gyrase subunit A"/>
    <property type="match status" value="1"/>
</dbReference>
<dbReference type="InterPro" id="IPR035516">
    <property type="entry name" value="Gyrase/topoIV_suA_C"/>
</dbReference>
<protein>
    <recommendedName>
        <fullName evidence="3">DNA topoisomerase (ATP-hydrolyzing)</fullName>
        <ecNumber evidence="3">5.6.2.2</ecNumber>
    </recommendedName>
</protein>
<feature type="domain" description="Topo IIA-type catalytic" evidence="11">
    <location>
        <begin position="35"/>
        <end position="498"/>
    </location>
</feature>
<reference evidence="12" key="1">
    <citation type="submission" date="2018-05" db="EMBL/GenBank/DDBJ databases">
        <authorList>
            <person name="Lanie J.A."/>
            <person name="Ng W.-L."/>
            <person name="Kazmierczak K.M."/>
            <person name="Andrzejewski T.M."/>
            <person name="Davidsen T.M."/>
            <person name="Wayne K.J."/>
            <person name="Tettelin H."/>
            <person name="Glass J.I."/>
            <person name="Rusch D."/>
            <person name="Podicherti R."/>
            <person name="Tsui H.-C.T."/>
            <person name="Winkler M.E."/>
        </authorList>
    </citation>
    <scope>NUCLEOTIDE SEQUENCE</scope>
</reference>
<comment type="similarity">
    <text evidence="2">Belongs to the type II topoisomerase GyrA/ParC subunit family.</text>
</comment>
<dbReference type="InterPro" id="IPR013758">
    <property type="entry name" value="Topo_IIA_A/C_ab"/>
</dbReference>
<keyword evidence="4" id="KW-0547">Nucleotide-binding</keyword>
<dbReference type="NCBIfam" id="NF004044">
    <property type="entry name" value="PRK05561.1"/>
    <property type="match status" value="1"/>
</dbReference>
<keyword evidence="5" id="KW-0067">ATP-binding</keyword>
<proteinExistence type="inferred from homology"/>
<dbReference type="InterPro" id="IPR013757">
    <property type="entry name" value="Topo_IIA_A_a_sf"/>
</dbReference>
<dbReference type="Gene3D" id="1.10.268.10">
    <property type="entry name" value="Topoisomerase, domain 3"/>
    <property type="match status" value="1"/>
</dbReference>
<dbReference type="PROSITE" id="PS52040">
    <property type="entry name" value="TOPO_IIA"/>
    <property type="match status" value="1"/>
</dbReference>
<evidence type="ECO:0000259" key="10">
    <source>
        <dbReference type="PROSITE" id="PS51134"/>
    </source>
</evidence>
<evidence type="ECO:0000256" key="3">
    <source>
        <dbReference type="ARBA" id="ARBA00012895"/>
    </source>
</evidence>
<evidence type="ECO:0000256" key="9">
    <source>
        <dbReference type="SAM" id="Coils"/>
    </source>
</evidence>
<dbReference type="FunFam" id="3.30.1360.40:FF:000002">
    <property type="entry name" value="DNA gyrase subunit A"/>
    <property type="match status" value="1"/>
</dbReference>
<evidence type="ECO:0000256" key="2">
    <source>
        <dbReference type="ARBA" id="ARBA00008263"/>
    </source>
</evidence>
<dbReference type="Pfam" id="PF00521">
    <property type="entry name" value="DNA_topoisoIV"/>
    <property type="match status" value="1"/>
</dbReference>
<feature type="coiled-coil region" evidence="9">
    <location>
        <begin position="436"/>
        <end position="484"/>
    </location>
</feature>
<dbReference type="InterPro" id="IPR002205">
    <property type="entry name" value="Topo_IIA_dom_A"/>
</dbReference>
<dbReference type="EC" id="5.6.2.2" evidence="3"/>
<evidence type="ECO:0000256" key="6">
    <source>
        <dbReference type="ARBA" id="ARBA00023029"/>
    </source>
</evidence>
<evidence type="ECO:0000313" key="12">
    <source>
        <dbReference type="EMBL" id="SVA19637.1"/>
    </source>
</evidence>
<dbReference type="InterPro" id="IPR050220">
    <property type="entry name" value="Type_II_DNA_Topoisomerases"/>
</dbReference>
<dbReference type="Gene3D" id="3.30.1360.40">
    <property type="match status" value="1"/>
</dbReference>
<dbReference type="GO" id="GO:0009330">
    <property type="term" value="C:DNA topoisomerase type II (double strand cut, ATP-hydrolyzing) complex"/>
    <property type="evidence" value="ECO:0007669"/>
    <property type="project" value="TreeGrafter"/>
</dbReference>
<comment type="catalytic activity">
    <reaction evidence="1">
        <text>ATP-dependent breakage, passage and rejoining of double-stranded DNA.</text>
        <dbReference type="EC" id="5.6.2.2"/>
    </reaction>
</comment>
<evidence type="ECO:0000256" key="1">
    <source>
        <dbReference type="ARBA" id="ARBA00000185"/>
    </source>
</evidence>
<organism evidence="12">
    <name type="scientific">marine metagenome</name>
    <dbReference type="NCBI Taxonomy" id="408172"/>
    <lineage>
        <taxon>unclassified sequences</taxon>
        <taxon>metagenomes</taxon>
        <taxon>ecological metagenomes</taxon>
    </lineage>
</organism>
<sequence>MTEETTDTILKISIKDEMEKSYLDYAMSVIVGRALPDARDGLKPVHRRVLYAMKEMGSGSRSAYKKSARIVGDTMGKYHPHGDQSIYDTMVRMAQDFSLRYPLVDGQGNFGSVDGDKAAAMRYTESRLASIADSVLSDIDEGTVDFRENYDGSLQEPTVLPGLLPGLLVNGSSGIAVGMATNMAPHNLSEIIAALNLLIDNPRVPLAEIMTVLPGPDFPTGGTIMGRKGIFDAYTVGQGSVKMRGKIIHESDDKNEYLIVTEIPFMVQKNRLLEEISKMLRDKKIEGIRDIRDESDQKGMRVVFELKRDSSPMIVENQLYKHSALATSFAINNVALVKGQPKRMNLIELLKVYLTHRREIVTRRTKHRLKKAEDRAHIVEGLLIAISKMDKVIAFIRGAAGRDEVISGLQKKFSLSKIQSKAIAEMRLYQLSQQDVNERKAELSDLKNTMAELKSILADRTKVMAIIKEELQQLDEKHGDARRTVISDFDGDLNTEDLIPRSQVVVMRTYEGYIKRVGLDEYQAQHRGGKGRIGIKAKEGDFPVELYSMGSHDYLLFFTTAGSMYFLKAWQIPDVSRYSKGTPLVQLLQKLDEGRKEKDEKVLCMLPVANIDVDGHYFLFATQKGIIKKTRLEEYSSRIKRAWASDQGFRAITLKDKDELVGVAISEGDSQVMFATKGGMANRFSEGEVRIVGRNGQGVIGMRLKDKDEVIGMSLVDDEDILLTITEKGYGKRANADNYRLTKRGAKGVLNIKVDEKSGYVVATMTPGDANQILATTSSGKVIRTHVDTIRQIARVGRGVKVMAVDDDETVVAVALHNEDDEEKNVDPPSNGEVCPECKSGKLVLDDGKYVCGTCGLIKDA</sequence>
<dbReference type="GO" id="GO:0005694">
    <property type="term" value="C:chromosome"/>
    <property type="evidence" value="ECO:0007669"/>
    <property type="project" value="InterPro"/>
</dbReference>
<dbReference type="SUPFAM" id="SSF56719">
    <property type="entry name" value="Type II DNA topoisomerase"/>
    <property type="match status" value="1"/>
</dbReference>
<keyword evidence="6" id="KW-0799">Topoisomerase</keyword>
<dbReference type="GO" id="GO:0006265">
    <property type="term" value="P:DNA topological change"/>
    <property type="evidence" value="ECO:0007669"/>
    <property type="project" value="InterPro"/>
</dbReference>
<dbReference type="SUPFAM" id="SSF101904">
    <property type="entry name" value="GyrA/ParC C-terminal domain-like"/>
    <property type="match status" value="1"/>
</dbReference>
<dbReference type="GO" id="GO:0005737">
    <property type="term" value="C:cytoplasm"/>
    <property type="evidence" value="ECO:0007669"/>
    <property type="project" value="TreeGrafter"/>
</dbReference>
<dbReference type="AlphaFoldDB" id="A0A381TXD0"/>